<dbReference type="PANTHER" id="PTHR32428:SF2">
    <property type="entry name" value="TARGET OF RAPAMYCIN COMPLEX 2 SUBUNIT BIT61-RELATED"/>
    <property type="match status" value="1"/>
</dbReference>
<dbReference type="Proteomes" id="UP001149813">
    <property type="component" value="Unassembled WGS sequence"/>
</dbReference>
<feature type="compositionally biased region" description="Pro residues" evidence="1">
    <location>
        <begin position="40"/>
        <end position="50"/>
    </location>
</feature>
<comment type="caution">
    <text evidence="2">The sequence shown here is derived from an EMBL/GenBank/DDBJ whole genome shotgun (WGS) entry which is preliminary data.</text>
</comment>
<dbReference type="OrthoDB" id="2290221at2759"/>
<accession>A0A9W7XTL7</accession>
<reference evidence="2" key="1">
    <citation type="submission" date="2022-07" db="EMBL/GenBank/DDBJ databases">
        <title>Phylogenomic reconstructions and comparative analyses of Kickxellomycotina fungi.</title>
        <authorList>
            <person name="Reynolds N.K."/>
            <person name="Stajich J.E."/>
            <person name="Barry K."/>
            <person name="Grigoriev I.V."/>
            <person name="Crous P."/>
            <person name="Smith M.E."/>
        </authorList>
    </citation>
    <scope>NUCLEOTIDE SEQUENCE</scope>
    <source>
        <strain evidence="2">NBRC 32514</strain>
    </source>
</reference>
<name>A0A9W7XTL7_9FUNG</name>
<dbReference type="AlphaFoldDB" id="A0A9W7XTL7"/>
<sequence length="270" mass="28045">MTPGYPRTPLTAQPASSSLAALLEAKPTRPLRSTTSLATPPLPPLAPPPTLLQGDAGEDRWRKLCARILPLFNGEHMQGAVEENNEAVRALLLLRGEEDAWREIERVVRVGMASVVRRVYAVAGVAPQFDGGATGLSVKGLVEGPAAAGPAADGVVLDALALVWAQLVAAHVLPYLEAVFLPLRQYGGSGGRSVRDAVLACFRDCVVLPLLPLIDRVAQGVAASAAAAAEGRWVAVAAAAQMLAALAALAPDDRGPLYVSARALAAAQYC</sequence>
<dbReference type="PANTHER" id="PTHR32428">
    <property type="entry name" value="TARGET OF RAPAMYCIN COMPLEX 2 SUBUNIT BIT61-RELATED"/>
    <property type="match status" value="1"/>
</dbReference>
<proteinExistence type="predicted"/>
<evidence type="ECO:0000313" key="3">
    <source>
        <dbReference type="Proteomes" id="UP001149813"/>
    </source>
</evidence>
<feature type="compositionally biased region" description="Low complexity" evidence="1">
    <location>
        <begin position="30"/>
        <end position="39"/>
    </location>
</feature>
<dbReference type="GO" id="GO:0031932">
    <property type="term" value="C:TORC2 complex"/>
    <property type="evidence" value="ECO:0007669"/>
    <property type="project" value="TreeGrafter"/>
</dbReference>
<organism evidence="2 3">
    <name type="scientific">Coemansia erecta</name>
    <dbReference type="NCBI Taxonomy" id="147472"/>
    <lineage>
        <taxon>Eukaryota</taxon>
        <taxon>Fungi</taxon>
        <taxon>Fungi incertae sedis</taxon>
        <taxon>Zoopagomycota</taxon>
        <taxon>Kickxellomycotina</taxon>
        <taxon>Kickxellomycetes</taxon>
        <taxon>Kickxellales</taxon>
        <taxon>Kickxellaceae</taxon>
        <taxon>Coemansia</taxon>
    </lineage>
</organism>
<dbReference type="EMBL" id="JANBOJ010000484">
    <property type="protein sequence ID" value="KAJ1719121.1"/>
    <property type="molecule type" value="Genomic_DNA"/>
</dbReference>
<keyword evidence="3" id="KW-1185">Reference proteome</keyword>
<evidence type="ECO:0000256" key="1">
    <source>
        <dbReference type="SAM" id="MobiDB-lite"/>
    </source>
</evidence>
<dbReference type="InterPro" id="IPR013745">
    <property type="entry name" value="Bit61/PRR5"/>
</dbReference>
<protein>
    <submittedName>
        <fullName evidence="2">Uncharacterized protein</fullName>
    </submittedName>
</protein>
<evidence type="ECO:0000313" key="2">
    <source>
        <dbReference type="EMBL" id="KAJ1719121.1"/>
    </source>
</evidence>
<dbReference type="Pfam" id="PF08539">
    <property type="entry name" value="HbrB"/>
    <property type="match status" value="1"/>
</dbReference>
<dbReference type="GO" id="GO:0038203">
    <property type="term" value="P:TORC2 signaling"/>
    <property type="evidence" value="ECO:0007669"/>
    <property type="project" value="TreeGrafter"/>
</dbReference>
<feature type="region of interest" description="Disordered" evidence="1">
    <location>
        <begin position="29"/>
        <end position="54"/>
    </location>
</feature>
<gene>
    <name evidence="2" type="ORF">LPJ53_006051</name>
</gene>